<evidence type="ECO:0000313" key="3">
    <source>
        <dbReference type="Proteomes" id="UP001501243"/>
    </source>
</evidence>
<dbReference type="Pfam" id="PF00027">
    <property type="entry name" value="cNMP_binding"/>
    <property type="match status" value="1"/>
</dbReference>
<dbReference type="PANTHER" id="PTHR24567:SF74">
    <property type="entry name" value="HTH-TYPE TRANSCRIPTIONAL REGULATOR ARCR"/>
    <property type="match status" value="1"/>
</dbReference>
<feature type="domain" description="Cyclic nucleotide-binding" evidence="1">
    <location>
        <begin position="15"/>
        <end position="118"/>
    </location>
</feature>
<organism evidence="2 3">
    <name type="scientific">Hymenobacter ginsengisoli</name>
    <dbReference type="NCBI Taxonomy" id="1051626"/>
    <lineage>
        <taxon>Bacteria</taxon>
        <taxon>Pseudomonadati</taxon>
        <taxon>Bacteroidota</taxon>
        <taxon>Cytophagia</taxon>
        <taxon>Cytophagales</taxon>
        <taxon>Hymenobacteraceae</taxon>
        <taxon>Hymenobacter</taxon>
    </lineage>
</organism>
<dbReference type="CDD" id="cd00038">
    <property type="entry name" value="CAP_ED"/>
    <property type="match status" value="1"/>
</dbReference>
<dbReference type="PROSITE" id="PS50042">
    <property type="entry name" value="CNMP_BINDING_3"/>
    <property type="match status" value="1"/>
</dbReference>
<comment type="caution">
    <text evidence="2">The sequence shown here is derived from an EMBL/GenBank/DDBJ whole genome shotgun (WGS) entry which is preliminary data.</text>
</comment>
<dbReference type="EMBL" id="BAABGQ010000010">
    <property type="protein sequence ID" value="GAA4506895.1"/>
    <property type="molecule type" value="Genomic_DNA"/>
</dbReference>
<evidence type="ECO:0000259" key="1">
    <source>
        <dbReference type="PROSITE" id="PS50042"/>
    </source>
</evidence>
<dbReference type="InterPro" id="IPR000595">
    <property type="entry name" value="cNMP-bd_dom"/>
</dbReference>
<keyword evidence="3" id="KW-1185">Reference proteome</keyword>
<evidence type="ECO:0000313" key="2">
    <source>
        <dbReference type="EMBL" id="GAA4506895.1"/>
    </source>
</evidence>
<gene>
    <name evidence="2" type="ORF">GCM10023172_36720</name>
</gene>
<dbReference type="Gene3D" id="1.10.10.10">
    <property type="entry name" value="Winged helix-like DNA-binding domain superfamily/Winged helix DNA-binding domain"/>
    <property type="match status" value="1"/>
</dbReference>
<dbReference type="RefSeq" id="WP_208133771.1">
    <property type="nucleotide sequence ID" value="NZ_BAABGQ010000010.1"/>
</dbReference>
<dbReference type="InterPro" id="IPR018490">
    <property type="entry name" value="cNMP-bd_dom_sf"/>
</dbReference>
<dbReference type="PANTHER" id="PTHR24567">
    <property type="entry name" value="CRP FAMILY TRANSCRIPTIONAL REGULATORY PROTEIN"/>
    <property type="match status" value="1"/>
</dbReference>
<proteinExistence type="predicted"/>
<dbReference type="SMART" id="SM00100">
    <property type="entry name" value="cNMP"/>
    <property type="match status" value="1"/>
</dbReference>
<name>A0ABP8QN50_9BACT</name>
<dbReference type="SUPFAM" id="SSF51206">
    <property type="entry name" value="cAMP-binding domain-like"/>
    <property type="match status" value="1"/>
</dbReference>
<dbReference type="Gene3D" id="2.60.120.10">
    <property type="entry name" value="Jelly Rolls"/>
    <property type="match status" value="1"/>
</dbReference>
<dbReference type="InterPro" id="IPR014710">
    <property type="entry name" value="RmlC-like_jellyroll"/>
</dbReference>
<dbReference type="Proteomes" id="UP001501243">
    <property type="component" value="Unassembled WGS sequence"/>
</dbReference>
<protein>
    <submittedName>
        <fullName evidence="2">Crp/Fnr family transcriptional regulator</fullName>
    </submittedName>
</protein>
<sequence>MTTPTKLWYLENLQVLHTLTRADVEHLHGRLLMQTFAKGEAIYFDGDRSDSLFILKTGQVKITHRSAAGQEVILARLGPGDLFGELTLSESGQRYEEAVALDETLVCRVEVSDFNGLLAANHEFSLEVNKLVRQRLKKVQSRLSDLVFKSAEQRVRDPLRELAQVHGKRVANDPNQVVSCASPTTTWRAWPPPATSHQTVTTLLNSLEREGLLLHNRRHLFIKRLNQL</sequence>
<dbReference type="InterPro" id="IPR036388">
    <property type="entry name" value="WH-like_DNA-bd_sf"/>
</dbReference>
<accession>A0ABP8QN50</accession>
<reference evidence="3" key="1">
    <citation type="journal article" date="2019" name="Int. J. Syst. Evol. Microbiol.">
        <title>The Global Catalogue of Microorganisms (GCM) 10K type strain sequencing project: providing services to taxonomists for standard genome sequencing and annotation.</title>
        <authorList>
            <consortium name="The Broad Institute Genomics Platform"/>
            <consortium name="The Broad Institute Genome Sequencing Center for Infectious Disease"/>
            <person name="Wu L."/>
            <person name="Ma J."/>
        </authorList>
    </citation>
    <scope>NUCLEOTIDE SEQUENCE [LARGE SCALE GENOMIC DNA]</scope>
    <source>
        <strain evidence="3">JCM 17841</strain>
    </source>
</reference>
<dbReference type="InterPro" id="IPR050397">
    <property type="entry name" value="Env_Response_Regulators"/>
</dbReference>